<sequence length="358" mass="40271">MSDSLMFSITDGEPPLNIGMLRSNVGREKWYCLSKTMAEREAFKLAQENGLDVVTLCPSLVFGPLLQSNVNYSSLLLINFLKGSPELIETSRSGAFVDVRDVADALLLVYETPNASGRYICSLNQMQYTDLIDMLKNMYPSFKYPNNIPDKNEANDLSSEKLKKIGWKCRTLKETIDDSVKYYQEVTRRNSPSPIKDKEAKANTFQDKDMNRILILSNGSEKNAHLRKMDKAAENLQLFKADLLDYNAIEAAIFGCEGVFHVASPVILSGISNPEVELIRPALLGTRNIFKACSKTNIKRVVVVSSNAAIAINPDWPHGTIMDERCWLDEDFCRESEVIIFLYFHIRGVFLSISDIIG</sequence>
<protein>
    <recommendedName>
        <fullName evidence="6">3-beta hydroxysteroid dehydrogenase/isomerase domain-containing protein</fullName>
    </recommendedName>
</protein>
<keyword evidence="1" id="KW-0560">Oxidoreductase</keyword>
<evidence type="ECO:0000256" key="1">
    <source>
        <dbReference type="ARBA" id="ARBA00023002"/>
    </source>
</evidence>
<dbReference type="AlphaFoldDB" id="A0ABD0U7S3"/>
<dbReference type="InterPro" id="IPR016040">
    <property type="entry name" value="NAD(P)-bd_dom"/>
</dbReference>
<dbReference type="PANTHER" id="PTHR10366:SF831">
    <property type="entry name" value="NAD-DEPENDENT EPIMERASE_DEHYDRATASE DOMAIN-CONTAINING PROTEIN"/>
    <property type="match status" value="1"/>
</dbReference>
<feature type="domain" description="NAD(P)-binding" evidence="3">
    <location>
        <begin position="224"/>
        <end position="307"/>
    </location>
</feature>
<dbReference type="SUPFAM" id="SSF51735">
    <property type="entry name" value="NAD(P)-binding Rossmann-fold domains"/>
    <property type="match status" value="2"/>
</dbReference>
<dbReference type="InterPro" id="IPR036291">
    <property type="entry name" value="NAD(P)-bd_dom_sf"/>
</dbReference>
<feature type="domain" description="NAD-dependent epimerase/dehydratase" evidence="2">
    <location>
        <begin position="26"/>
        <end position="116"/>
    </location>
</feature>
<evidence type="ECO:0008006" key="6">
    <source>
        <dbReference type="Google" id="ProtNLM"/>
    </source>
</evidence>
<proteinExistence type="predicted"/>
<dbReference type="PANTHER" id="PTHR10366">
    <property type="entry name" value="NAD DEPENDENT EPIMERASE/DEHYDRATASE"/>
    <property type="match status" value="1"/>
</dbReference>
<evidence type="ECO:0000313" key="4">
    <source>
        <dbReference type="EMBL" id="KAL0906327.1"/>
    </source>
</evidence>
<dbReference type="Pfam" id="PF13460">
    <property type="entry name" value="NAD_binding_10"/>
    <property type="match status" value="1"/>
</dbReference>
<dbReference type="InterPro" id="IPR001509">
    <property type="entry name" value="Epimerase_deHydtase"/>
</dbReference>
<accession>A0ABD0U7S3</accession>
<dbReference type="Gene3D" id="3.40.50.720">
    <property type="entry name" value="NAD(P)-binding Rossmann-like Domain"/>
    <property type="match status" value="2"/>
</dbReference>
<gene>
    <name evidence="4" type="ORF">M5K25_024811</name>
</gene>
<keyword evidence="5" id="KW-1185">Reference proteome</keyword>
<reference evidence="4 5" key="1">
    <citation type="journal article" date="2024" name="Plant Biotechnol. J.">
        <title>Dendrobium thyrsiflorum genome and its molecular insights into genes involved in important horticultural traits.</title>
        <authorList>
            <person name="Chen B."/>
            <person name="Wang J.Y."/>
            <person name="Zheng P.J."/>
            <person name="Li K.L."/>
            <person name="Liang Y.M."/>
            <person name="Chen X.F."/>
            <person name="Zhang C."/>
            <person name="Zhao X."/>
            <person name="He X."/>
            <person name="Zhang G.Q."/>
            <person name="Liu Z.J."/>
            <person name="Xu Q."/>
        </authorList>
    </citation>
    <scope>NUCLEOTIDE SEQUENCE [LARGE SCALE GENOMIC DNA]</scope>
    <source>
        <strain evidence="4">GZMU011</strain>
    </source>
</reference>
<dbReference type="Pfam" id="PF01370">
    <property type="entry name" value="Epimerase"/>
    <property type="match status" value="1"/>
</dbReference>
<organism evidence="4 5">
    <name type="scientific">Dendrobium thyrsiflorum</name>
    <name type="common">Pinecone-like raceme dendrobium</name>
    <name type="synonym">Orchid</name>
    <dbReference type="NCBI Taxonomy" id="117978"/>
    <lineage>
        <taxon>Eukaryota</taxon>
        <taxon>Viridiplantae</taxon>
        <taxon>Streptophyta</taxon>
        <taxon>Embryophyta</taxon>
        <taxon>Tracheophyta</taxon>
        <taxon>Spermatophyta</taxon>
        <taxon>Magnoliopsida</taxon>
        <taxon>Liliopsida</taxon>
        <taxon>Asparagales</taxon>
        <taxon>Orchidaceae</taxon>
        <taxon>Epidendroideae</taxon>
        <taxon>Malaxideae</taxon>
        <taxon>Dendrobiinae</taxon>
        <taxon>Dendrobium</taxon>
    </lineage>
</organism>
<evidence type="ECO:0000313" key="5">
    <source>
        <dbReference type="Proteomes" id="UP001552299"/>
    </source>
</evidence>
<name>A0ABD0U7S3_DENTH</name>
<dbReference type="Proteomes" id="UP001552299">
    <property type="component" value="Unassembled WGS sequence"/>
</dbReference>
<evidence type="ECO:0000259" key="2">
    <source>
        <dbReference type="Pfam" id="PF01370"/>
    </source>
</evidence>
<dbReference type="EMBL" id="JANQDX010000018">
    <property type="protein sequence ID" value="KAL0906327.1"/>
    <property type="molecule type" value="Genomic_DNA"/>
</dbReference>
<dbReference type="InterPro" id="IPR050425">
    <property type="entry name" value="NAD(P)_dehydrat-like"/>
</dbReference>
<dbReference type="GO" id="GO:0016491">
    <property type="term" value="F:oxidoreductase activity"/>
    <property type="evidence" value="ECO:0007669"/>
    <property type="project" value="UniProtKB-KW"/>
</dbReference>
<evidence type="ECO:0000259" key="3">
    <source>
        <dbReference type="Pfam" id="PF13460"/>
    </source>
</evidence>
<comment type="caution">
    <text evidence="4">The sequence shown here is derived from an EMBL/GenBank/DDBJ whole genome shotgun (WGS) entry which is preliminary data.</text>
</comment>